<keyword evidence="4" id="KW-1185">Reference proteome</keyword>
<keyword evidence="1" id="KW-0175">Coiled coil</keyword>
<proteinExistence type="predicted"/>
<evidence type="ECO:0000256" key="1">
    <source>
        <dbReference type="SAM" id="Coils"/>
    </source>
</evidence>
<feature type="coiled-coil region" evidence="1">
    <location>
        <begin position="154"/>
        <end position="209"/>
    </location>
</feature>
<feature type="domain" description="Putative T7SS secretion signal" evidence="2">
    <location>
        <begin position="26"/>
        <end position="185"/>
    </location>
</feature>
<sequence length="482" mass="50899">MSAEDYPTIGFNPAPGKLSSIDDLTEKLSKTVSGLKKAHDVLTKIGKSGGQGGGSAWEGEAATAFSKKVGELPKYLDDSHDALSTAEKHLKDWRGKLAEYQKTAREYEAQAKSAKSRQTAAESEHAKAVTAYNSAANDPALGYVGQIYTDQSALAKAQAQYDAAADRLRTAGRNLDTAAGKVEKAREDLEAIIKKAEELLEDHQDYARTIASRLRKANDNAPDTGFFEGIADAFKKLGNKIQEWCAEHADLLKEIGDWLGIASTVLGILALATVWFPPLSGGLALASAGLSAAALVSHGAAKIGGADVSAMDLIGDGLGVIPLGKLGVVAAKGVKVPMKLYKVNGQTVASIDKVNKIRGLQDAGFRSTRLETGLFGRPAAPGSKQFSTEGMGFGDRMSLAWNSHVLDTVGSSGKEKAMSWVVEKIAPQRIKDSLGDAIRADGTLDPNSWWSRGPQMIQQAPGVAIGVYNMFTGSDTPAAGRL</sequence>
<feature type="coiled-coil region" evidence="1">
    <location>
        <begin position="83"/>
        <end position="124"/>
    </location>
</feature>
<dbReference type="Gene3D" id="1.20.1270.60">
    <property type="entry name" value="Arfaptin homology (AH) domain/BAR domain"/>
    <property type="match status" value="1"/>
</dbReference>
<evidence type="ECO:0000259" key="2">
    <source>
        <dbReference type="Pfam" id="PF21725"/>
    </source>
</evidence>
<comment type="caution">
    <text evidence="3">The sequence shown here is derived from an EMBL/GenBank/DDBJ whole genome shotgun (WGS) entry which is preliminary data.</text>
</comment>
<dbReference type="Proteomes" id="UP001501638">
    <property type="component" value="Unassembled WGS sequence"/>
</dbReference>
<dbReference type="InterPro" id="IPR049082">
    <property type="entry name" value="T7SS_signal"/>
</dbReference>
<evidence type="ECO:0000313" key="4">
    <source>
        <dbReference type="Proteomes" id="UP001501638"/>
    </source>
</evidence>
<accession>A0ABP5XMS6</accession>
<gene>
    <name evidence="3" type="ORF">GCM10010405_48430</name>
</gene>
<protein>
    <recommendedName>
        <fullName evidence="2">Putative T7SS secretion signal domain-containing protein</fullName>
    </recommendedName>
</protein>
<organism evidence="3 4">
    <name type="scientific">Streptomyces macrosporus</name>
    <dbReference type="NCBI Taxonomy" id="44032"/>
    <lineage>
        <taxon>Bacteria</taxon>
        <taxon>Bacillati</taxon>
        <taxon>Actinomycetota</taxon>
        <taxon>Actinomycetes</taxon>
        <taxon>Kitasatosporales</taxon>
        <taxon>Streptomycetaceae</taxon>
        <taxon>Streptomyces</taxon>
    </lineage>
</organism>
<reference evidence="4" key="1">
    <citation type="journal article" date="2019" name="Int. J. Syst. Evol. Microbiol.">
        <title>The Global Catalogue of Microorganisms (GCM) 10K type strain sequencing project: providing services to taxonomists for standard genome sequencing and annotation.</title>
        <authorList>
            <consortium name="The Broad Institute Genomics Platform"/>
            <consortium name="The Broad Institute Genome Sequencing Center for Infectious Disease"/>
            <person name="Wu L."/>
            <person name="Ma J."/>
        </authorList>
    </citation>
    <scope>NUCLEOTIDE SEQUENCE [LARGE SCALE GENOMIC DNA]</scope>
    <source>
        <strain evidence="4">JCM 6305</strain>
    </source>
</reference>
<name>A0ABP5XMS6_9ACTN</name>
<dbReference type="EMBL" id="BAAASZ010000032">
    <property type="protein sequence ID" value="GAA2458493.1"/>
    <property type="molecule type" value="Genomic_DNA"/>
</dbReference>
<dbReference type="InterPro" id="IPR027267">
    <property type="entry name" value="AH/BAR_dom_sf"/>
</dbReference>
<dbReference type="Pfam" id="PF21725">
    <property type="entry name" value="T7SS_signal"/>
    <property type="match status" value="1"/>
</dbReference>
<evidence type="ECO:0000313" key="3">
    <source>
        <dbReference type="EMBL" id="GAA2458493.1"/>
    </source>
</evidence>
<dbReference type="SUPFAM" id="SSF57997">
    <property type="entry name" value="Tropomyosin"/>
    <property type="match status" value="1"/>
</dbReference>
<dbReference type="RefSeq" id="WP_344327123.1">
    <property type="nucleotide sequence ID" value="NZ_BAAASZ010000032.1"/>
</dbReference>